<dbReference type="RefSeq" id="WP_152708789.1">
    <property type="nucleotide sequence ID" value="NZ_VOSJ01000001.1"/>
</dbReference>
<proteinExistence type="predicted"/>
<dbReference type="AlphaFoldDB" id="A0A5N7MA10"/>
<dbReference type="Pfam" id="PF02627">
    <property type="entry name" value="CMD"/>
    <property type="match status" value="2"/>
</dbReference>
<dbReference type="InterPro" id="IPR003779">
    <property type="entry name" value="CMD-like"/>
</dbReference>
<dbReference type="EMBL" id="VOSK01000001">
    <property type="protein sequence ID" value="MPR23732.1"/>
    <property type="molecule type" value="Genomic_DNA"/>
</dbReference>
<dbReference type="SUPFAM" id="SSF69118">
    <property type="entry name" value="AhpD-like"/>
    <property type="match status" value="1"/>
</dbReference>
<evidence type="ECO:0000256" key="1">
    <source>
        <dbReference type="SAM" id="SignalP"/>
    </source>
</evidence>
<protein>
    <submittedName>
        <fullName evidence="3">Carboxymuconolactone decarboxylase family protein</fullName>
    </submittedName>
</protein>
<dbReference type="InterPro" id="IPR029032">
    <property type="entry name" value="AhpD-like"/>
</dbReference>
<feature type="domain" description="Carboxymuconolactone decarboxylase-like" evidence="2">
    <location>
        <begin position="174"/>
        <end position="251"/>
    </location>
</feature>
<accession>A0A5N7MA10</accession>
<feature type="domain" description="Carboxymuconolactone decarboxylase-like" evidence="2">
    <location>
        <begin position="55"/>
        <end position="129"/>
    </location>
</feature>
<evidence type="ECO:0000313" key="3">
    <source>
        <dbReference type="EMBL" id="MPR23732.1"/>
    </source>
</evidence>
<evidence type="ECO:0000313" key="4">
    <source>
        <dbReference type="Proteomes" id="UP000403266"/>
    </source>
</evidence>
<gene>
    <name evidence="3" type="ORF">FS320_00470</name>
</gene>
<reference evidence="3 4" key="1">
    <citation type="journal article" date="2019" name="Syst. Appl. Microbiol.">
        <title>Microvirga tunisiensis sp. nov., a root nodule symbiotic bacterium isolated from Lupinus micranthus and L. luteus grown in Northern Tunisia.</title>
        <authorList>
            <person name="Msaddak A."/>
            <person name="Rejili M."/>
            <person name="Duran D."/>
            <person name="Mars M."/>
            <person name="Palacios J.M."/>
            <person name="Ruiz-Argueso T."/>
            <person name="Rey L."/>
            <person name="Imperial J."/>
        </authorList>
    </citation>
    <scope>NUCLEOTIDE SEQUENCE [LARGE SCALE GENOMIC DNA]</scope>
    <source>
        <strain evidence="3 4">Lmie10</strain>
    </source>
</reference>
<dbReference type="Gene3D" id="1.20.1290.10">
    <property type="entry name" value="AhpD-like"/>
    <property type="match status" value="1"/>
</dbReference>
<dbReference type="PANTHER" id="PTHR33570:SF9">
    <property type="entry name" value="BLL4600 PROTEIN"/>
    <property type="match status" value="1"/>
</dbReference>
<feature type="signal peptide" evidence="1">
    <location>
        <begin position="1"/>
        <end position="19"/>
    </location>
</feature>
<dbReference type="Proteomes" id="UP000403266">
    <property type="component" value="Unassembled WGS sequence"/>
</dbReference>
<feature type="chain" id="PRO_5030135222" evidence="1">
    <location>
        <begin position="20"/>
        <end position="263"/>
    </location>
</feature>
<keyword evidence="4" id="KW-1185">Reference proteome</keyword>
<dbReference type="InterPro" id="IPR052512">
    <property type="entry name" value="4CMD/NDH-1_regulator"/>
</dbReference>
<keyword evidence="1" id="KW-0732">Signal</keyword>
<dbReference type="GO" id="GO:0051920">
    <property type="term" value="F:peroxiredoxin activity"/>
    <property type="evidence" value="ECO:0007669"/>
    <property type="project" value="InterPro"/>
</dbReference>
<dbReference type="OrthoDB" id="7507676at2"/>
<sequence>MKLLVATFVSLALAAPALAQGSAPMSTPLQNASALSVADIGSVSPALGRYAKEDVADGLWQRPQLSRRDRSLVTVAILIARNQTLDLPHYINLALDSGVTPRELSETITHLAFYAGWSNAMAAVAVTKDIFAQRRIEPDQLPTASPQLLPLNEQAEATRVASVQRLLGTAAPGLDQYTTDPLFKDVWLRPDLSPRDRSLVTITSLMANGQVAQLAGHLNRALDNGLTQEQAGEVVTQIAFYAGWPNAFSAGPVVAEVLKARSN</sequence>
<organism evidence="3 4">
    <name type="scientific">Microvirga tunisiensis</name>
    <dbReference type="NCBI Taxonomy" id="2108360"/>
    <lineage>
        <taxon>Bacteria</taxon>
        <taxon>Pseudomonadati</taxon>
        <taxon>Pseudomonadota</taxon>
        <taxon>Alphaproteobacteria</taxon>
        <taxon>Hyphomicrobiales</taxon>
        <taxon>Methylobacteriaceae</taxon>
        <taxon>Microvirga</taxon>
    </lineage>
</organism>
<evidence type="ECO:0000259" key="2">
    <source>
        <dbReference type="Pfam" id="PF02627"/>
    </source>
</evidence>
<comment type="caution">
    <text evidence="3">The sequence shown here is derived from an EMBL/GenBank/DDBJ whole genome shotgun (WGS) entry which is preliminary data.</text>
</comment>
<name>A0A5N7MA10_9HYPH</name>
<dbReference type="PANTHER" id="PTHR33570">
    <property type="entry name" value="4-CARBOXYMUCONOLACTONE DECARBOXYLASE FAMILY PROTEIN"/>
    <property type="match status" value="1"/>
</dbReference>